<dbReference type="Proteomes" id="UP000318307">
    <property type="component" value="Unassembled WGS sequence"/>
</dbReference>
<dbReference type="RefSeq" id="WP_144684071.1">
    <property type="nucleotide sequence ID" value="NZ_VLLC01000009.1"/>
</dbReference>
<dbReference type="Pfam" id="PF00005">
    <property type="entry name" value="ABC_tran"/>
    <property type="match status" value="1"/>
</dbReference>
<keyword evidence="4" id="KW-0547">Nucleotide-binding</keyword>
<reference evidence="7 8" key="1">
    <citation type="submission" date="2019-07" db="EMBL/GenBank/DDBJ databases">
        <title>Genome sequencing of 100 strains of the haloalkaliphilic chemolithoautotrophic sulfur-oxidizing bacterium Thioalkalivibrio.</title>
        <authorList>
            <person name="Muyzer G."/>
        </authorList>
    </citation>
    <scope>NUCLEOTIDE SEQUENCE [LARGE SCALE GENOMIC DNA]</scope>
    <source>
        <strain evidence="7 8">ASO4-4</strain>
    </source>
</reference>
<dbReference type="InterPro" id="IPR027417">
    <property type="entry name" value="P-loop_NTPase"/>
</dbReference>
<dbReference type="AlphaFoldDB" id="A0A562RXL9"/>
<gene>
    <name evidence="7" type="ORF">LZ24_01487</name>
</gene>
<keyword evidence="8" id="KW-1185">Reference proteome</keyword>
<accession>A0A562RXL9</accession>
<organism evidence="7 8">
    <name type="scientific">Desulfobotulus alkaliphilus</name>
    <dbReference type="NCBI Taxonomy" id="622671"/>
    <lineage>
        <taxon>Bacteria</taxon>
        <taxon>Pseudomonadati</taxon>
        <taxon>Thermodesulfobacteriota</taxon>
        <taxon>Desulfobacteria</taxon>
        <taxon>Desulfobacterales</taxon>
        <taxon>Desulfobacteraceae</taxon>
        <taxon>Desulfobotulus</taxon>
    </lineage>
</organism>
<keyword evidence="5 7" id="KW-0067">ATP-binding</keyword>
<name>A0A562RXL9_9BACT</name>
<protein>
    <submittedName>
        <fullName evidence="7">ABC-2 type transport system ATP-binding protein</fullName>
    </submittedName>
</protein>
<evidence type="ECO:0000313" key="7">
    <source>
        <dbReference type="EMBL" id="TWI73076.1"/>
    </source>
</evidence>
<dbReference type="EMBL" id="VLLC01000009">
    <property type="protein sequence ID" value="TWI73076.1"/>
    <property type="molecule type" value="Genomic_DNA"/>
</dbReference>
<dbReference type="GO" id="GO:0016887">
    <property type="term" value="F:ATP hydrolysis activity"/>
    <property type="evidence" value="ECO:0007669"/>
    <property type="project" value="InterPro"/>
</dbReference>
<keyword evidence="3" id="KW-0536">Nodulation</keyword>
<dbReference type="PANTHER" id="PTHR42711">
    <property type="entry name" value="ABC TRANSPORTER ATP-BINDING PROTEIN"/>
    <property type="match status" value="1"/>
</dbReference>
<dbReference type="Gene3D" id="3.40.50.300">
    <property type="entry name" value="P-loop containing nucleotide triphosphate hydrolases"/>
    <property type="match status" value="1"/>
</dbReference>
<dbReference type="InterPro" id="IPR003439">
    <property type="entry name" value="ABC_transporter-like_ATP-bd"/>
</dbReference>
<comment type="similarity">
    <text evidence="1">Belongs to the ABC transporter superfamily.</text>
</comment>
<evidence type="ECO:0000256" key="4">
    <source>
        <dbReference type="ARBA" id="ARBA00022741"/>
    </source>
</evidence>
<evidence type="ECO:0000259" key="6">
    <source>
        <dbReference type="PROSITE" id="PS50893"/>
    </source>
</evidence>
<dbReference type="PROSITE" id="PS00211">
    <property type="entry name" value="ABC_TRANSPORTER_1"/>
    <property type="match status" value="1"/>
</dbReference>
<evidence type="ECO:0000256" key="1">
    <source>
        <dbReference type="ARBA" id="ARBA00005417"/>
    </source>
</evidence>
<dbReference type="OrthoDB" id="9805130at2"/>
<dbReference type="InterPro" id="IPR003593">
    <property type="entry name" value="AAA+_ATPase"/>
</dbReference>
<dbReference type="InterPro" id="IPR017871">
    <property type="entry name" value="ABC_transporter-like_CS"/>
</dbReference>
<keyword evidence="2" id="KW-0813">Transport</keyword>
<dbReference type="PANTHER" id="PTHR42711:SF5">
    <property type="entry name" value="ABC TRANSPORTER ATP-BINDING PROTEIN NATA"/>
    <property type="match status" value="1"/>
</dbReference>
<evidence type="ECO:0000256" key="2">
    <source>
        <dbReference type="ARBA" id="ARBA00022448"/>
    </source>
</evidence>
<evidence type="ECO:0000313" key="8">
    <source>
        <dbReference type="Proteomes" id="UP000318307"/>
    </source>
</evidence>
<feature type="domain" description="ABC transporter" evidence="6">
    <location>
        <begin position="6"/>
        <end position="228"/>
    </location>
</feature>
<dbReference type="PROSITE" id="PS50893">
    <property type="entry name" value="ABC_TRANSPORTER_2"/>
    <property type="match status" value="1"/>
</dbReference>
<comment type="caution">
    <text evidence="7">The sequence shown here is derived from an EMBL/GenBank/DDBJ whole genome shotgun (WGS) entry which is preliminary data.</text>
</comment>
<dbReference type="SUPFAM" id="SSF52540">
    <property type="entry name" value="P-loop containing nucleoside triphosphate hydrolases"/>
    <property type="match status" value="1"/>
</dbReference>
<dbReference type="SMART" id="SM00382">
    <property type="entry name" value="AAA"/>
    <property type="match status" value="1"/>
</dbReference>
<dbReference type="InterPro" id="IPR050763">
    <property type="entry name" value="ABC_transporter_ATP-binding"/>
</dbReference>
<sequence length="296" mass="32778">MTTPVLEVRSLVKNFGAVEAVRGIDFTIPAGICFGLLGPNGAGKTTTIEMIEGILTPTSGEILYKGRPRGRAFREEVGIQLQSTELLLLQTVLETLEVFRNLYHRRAPLDALIRICQLQDILDKDNAKISGGQKQRLLLAMALANDPDLIFLDEPTTGLDPQARRHLWDIVGGIKRSGKTLVLTTHYMEEAEILCDIIAIVDAGRIIAMGTPQELLEIYGEGTVITLAADALKDRIPDDFPWTFRRSEAGIAIRTRYPGETLKALVAMGADMNRLLVRAYNLEDLFIELTGRELRP</sequence>
<dbReference type="GO" id="GO:0005524">
    <property type="term" value="F:ATP binding"/>
    <property type="evidence" value="ECO:0007669"/>
    <property type="project" value="UniProtKB-KW"/>
</dbReference>
<evidence type="ECO:0000256" key="3">
    <source>
        <dbReference type="ARBA" id="ARBA00022458"/>
    </source>
</evidence>
<evidence type="ECO:0000256" key="5">
    <source>
        <dbReference type="ARBA" id="ARBA00022840"/>
    </source>
</evidence>
<proteinExistence type="inferred from homology"/>